<dbReference type="SMART" id="SM01007">
    <property type="entry name" value="Aldolase_II"/>
    <property type="match status" value="1"/>
</dbReference>
<dbReference type="FunFam" id="3.40.225.10:FF:000001">
    <property type="entry name" value="L-ribulose-5-phosphate 4-epimerase UlaF"/>
    <property type="match status" value="1"/>
</dbReference>
<keyword evidence="6" id="KW-0862">Zinc</keyword>
<dbReference type="SUPFAM" id="SSF53639">
    <property type="entry name" value="AraD/HMP-PK domain-like"/>
    <property type="match status" value="1"/>
</dbReference>
<keyword evidence="11" id="KW-1185">Reference proteome</keyword>
<comment type="cofactor">
    <cofactor evidence="2">
        <name>Zn(2+)</name>
        <dbReference type="ChEBI" id="CHEBI:29105"/>
    </cofactor>
</comment>
<accession>A0A6C2U073</accession>
<evidence type="ECO:0000256" key="3">
    <source>
        <dbReference type="ARBA" id="ARBA00010037"/>
    </source>
</evidence>
<dbReference type="InterPro" id="IPR036409">
    <property type="entry name" value="Aldolase_II/adducin_N_sf"/>
</dbReference>
<dbReference type="Pfam" id="PF00596">
    <property type="entry name" value="Aldolase_II"/>
    <property type="match status" value="1"/>
</dbReference>
<gene>
    <name evidence="10" type="primary">araD</name>
    <name evidence="10" type="ORF">PDESU_01906</name>
</gene>
<keyword evidence="5" id="KW-0479">Metal-binding</keyword>
<name>A0A6C2U073_PONDE</name>
<evidence type="ECO:0000313" key="11">
    <source>
        <dbReference type="Proteomes" id="UP000366872"/>
    </source>
</evidence>
<proteinExistence type="inferred from homology"/>
<dbReference type="EC" id="5.1.3.4" evidence="4"/>
<evidence type="ECO:0000256" key="7">
    <source>
        <dbReference type="ARBA" id="ARBA00023235"/>
    </source>
</evidence>
<dbReference type="GO" id="GO:0046872">
    <property type="term" value="F:metal ion binding"/>
    <property type="evidence" value="ECO:0007669"/>
    <property type="project" value="UniProtKB-KW"/>
</dbReference>
<evidence type="ECO:0000256" key="6">
    <source>
        <dbReference type="ARBA" id="ARBA00022833"/>
    </source>
</evidence>
<dbReference type="GO" id="GO:0005829">
    <property type="term" value="C:cytosol"/>
    <property type="evidence" value="ECO:0007669"/>
    <property type="project" value="TreeGrafter"/>
</dbReference>
<sequence length="233" mass="25407">MDYDALKERVCAANKEINRVQLAILTWGNASEVDREAGVFAIKPSGVDYDEMTPDDIPIISLETGEKLEGAMNPSSDTATHWHLYKAFPDIGGIVHTHSPYATAWAQAHRGIPCLGTTHADTFYGAVPCTRPLTQAEIEGEYELNTGKVIEEHFVNNGLKAVELPGVLVSSHAPFTWGADALKAVVNGRVLEEVAKMAATTFALNPNLGSVDQFLLDKHYLRKHGANAYYGQK</sequence>
<evidence type="ECO:0000256" key="2">
    <source>
        <dbReference type="ARBA" id="ARBA00001947"/>
    </source>
</evidence>
<keyword evidence="8" id="KW-0119">Carbohydrate metabolism</keyword>
<evidence type="ECO:0000256" key="4">
    <source>
        <dbReference type="ARBA" id="ARBA00013186"/>
    </source>
</evidence>
<evidence type="ECO:0000313" key="10">
    <source>
        <dbReference type="EMBL" id="VGO13350.1"/>
    </source>
</evidence>
<keyword evidence="7" id="KW-0413">Isomerase</keyword>
<dbReference type="PANTHER" id="PTHR22789">
    <property type="entry name" value="FUCULOSE PHOSPHATE ALDOLASE"/>
    <property type="match status" value="1"/>
</dbReference>
<evidence type="ECO:0000256" key="8">
    <source>
        <dbReference type="ARBA" id="ARBA00023277"/>
    </source>
</evidence>
<dbReference type="RefSeq" id="WP_136078926.1">
    <property type="nucleotide sequence ID" value="NZ_CAAHFG010000001.1"/>
</dbReference>
<dbReference type="NCBIfam" id="NF006047">
    <property type="entry name" value="PRK08193.1"/>
    <property type="match status" value="1"/>
</dbReference>
<dbReference type="GO" id="GO:0016832">
    <property type="term" value="F:aldehyde-lyase activity"/>
    <property type="evidence" value="ECO:0007669"/>
    <property type="project" value="TreeGrafter"/>
</dbReference>
<reference evidence="10 11" key="1">
    <citation type="submission" date="2019-04" db="EMBL/GenBank/DDBJ databases">
        <authorList>
            <person name="Van Vliet M D."/>
        </authorList>
    </citation>
    <scope>NUCLEOTIDE SEQUENCE [LARGE SCALE GENOMIC DNA]</scope>
    <source>
        <strain evidence="10 11">F1</strain>
    </source>
</reference>
<comment type="similarity">
    <text evidence="3">Belongs to the aldolase class II family. AraD/FucA subfamily.</text>
</comment>
<protein>
    <recommendedName>
        <fullName evidence="4">L-ribulose-5-phosphate 4-epimerase</fullName>
        <ecNumber evidence="4">5.1.3.4</ecNumber>
    </recommendedName>
</protein>
<evidence type="ECO:0000256" key="1">
    <source>
        <dbReference type="ARBA" id="ARBA00001726"/>
    </source>
</evidence>
<dbReference type="Proteomes" id="UP000366872">
    <property type="component" value="Unassembled WGS sequence"/>
</dbReference>
<dbReference type="AlphaFoldDB" id="A0A6C2U073"/>
<dbReference type="PANTHER" id="PTHR22789:SF8">
    <property type="entry name" value="L-RIBULOSE-5-PHOSPHATE 4-EPIMERASE SGBE"/>
    <property type="match status" value="1"/>
</dbReference>
<comment type="catalytic activity">
    <reaction evidence="1">
        <text>L-ribulose 5-phosphate = D-xylulose 5-phosphate</text>
        <dbReference type="Rhea" id="RHEA:22368"/>
        <dbReference type="ChEBI" id="CHEBI:57737"/>
        <dbReference type="ChEBI" id="CHEBI:58226"/>
        <dbReference type="EC" id="5.1.3.4"/>
    </reaction>
</comment>
<dbReference type="EMBL" id="CAAHFG010000001">
    <property type="protein sequence ID" value="VGO13350.1"/>
    <property type="molecule type" value="Genomic_DNA"/>
</dbReference>
<dbReference type="GO" id="GO:0008742">
    <property type="term" value="F:L-ribulose-phosphate 4-epimerase activity"/>
    <property type="evidence" value="ECO:0007669"/>
    <property type="project" value="UniProtKB-EC"/>
</dbReference>
<organism evidence="10 11">
    <name type="scientific">Pontiella desulfatans</name>
    <dbReference type="NCBI Taxonomy" id="2750659"/>
    <lineage>
        <taxon>Bacteria</taxon>
        <taxon>Pseudomonadati</taxon>
        <taxon>Kiritimatiellota</taxon>
        <taxon>Kiritimatiellia</taxon>
        <taxon>Kiritimatiellales</taxon>
        <taxon>Pontiellaceae</taxon>
        <taxon>Pontiella</taxon>
    </lineage>
</organism>
<dbReference type="Gene3D" id="3.40.225.10">
    <property type="entry name" value="Class II aldolase/adducin N-terminal domain"/>
    <property type="match status" value="1"/>
</dbReference>
<evidence type="ECO:0000259" key="9">
    <source>
        <dbReference type="SMART" id="SM01007"/>
    </source>
</evidence>
<dbReference type="InterPro" id="IPR050197">
    <property type="entry name" value="Aldolase_class_II_sugar_metab"/>
</dbReference>
<feature type="domain" description="Class II aldolase/adducin N-terminal" evidence="9">
    <location>
        <begin position="8"/>
        <end position="199"/>
    </location>
</feature>
<evidence type="ECO:0000256" key="5">
    <source>
        <dbReference type="ARBA" id="ARBA00022723"/>
    </source>
</evidence>
<dbReference type="GO" id="GO:0019323">
    <property type="term" value="P:pentose catabolic process"/>
    <property type="evidence" value="ECO:0007669"/>
    <property type="project" value="TreeGrafter"/>
</dbReference>
<dbReference type="InterPro" id="IPR001303">
    <property type="entry name" value="Aldolase_II/adducin_N"/>
</dbReference>